<keyword evidence="4 6" id="KW-1133">Transmembrane helix</keyword>
<feature type="transmembrane region" description="Helical" evidence="6">
    <location>
        <begin position="120"/>
        <end position="139"/>
    </location>
</feature>
<evidence type="ECO:0000313" key="8">
    <source>
        <dbReference type="EMBL" id="MDD1794795.1"/>
    </source>
</evidence>
<keyword evidence="2" id="KW-1003">Cell membrane</keyword>
<evidence type="ECO:0000256" key="3">
    <source>
        <dbReference type="ARBA" id="ARBA00022692"/>
    </source>
</evidence>
<name>A0ABT5R3E8_9GAMM</name>
<dbReference type="InterPro" id="IPR051791">
    <property type="entry name" value="Pra-immunoreactive"/>
</dbReference>
<reference evidence="8" key="1">
    <citation type="submission" date="2021-12" db="EMBL/GenBank/DDBJ databases">
        <title>Enterovibrio ZSDZ35 sp. nov. and Enterovibrio ZSDZ42 sp. nov., isolated from coastal seawater in Qingdao.</title>
        <authorList>
            <person name="Zhang P."/>
        </authorList>
    </citation>
    <scope>NUCLEOTIDE SEQUENCE</scope>
    <source>
        <strain evidence="8">ZSDZ42</strain>
    </source>
</reference>
<evidence type="ECO:0000256" key="6">
    <source>
        <dbReference type="SAM" id="Phobius"/>
    </source>
</evidence>
<dbReference type="PANTHER" id="PTHR36115:SF4">
    <property type="entry name" value="MEMBRANE PROTEIN"/>
    <property type="match status" value="1"/>
</dbReference>
<keyword evidence="3 6" id="KW-0812">Transmembrane</keyword>
<dbReference type="Pfam" id="PF06271">
    <property type="entry name" value="RDD"/>
    <property type="match status" value="1"/>
</dbReference>
<evidence type="ECO:0000256" key="5">
    <source>
        <dbReference type="ARBA" id="ARBA00023136"/>
    </source>
</evidence>
<evidence type="ECO:0000313" key="9">
    <source>
        <dbReference type="Proteomes" id="UP001149400"/>
    </source>
</evidence>
<keyword evidence="9" id="KW-1185">Reference proteome</keyword>
<dbReference type="RefSeq" id="WP_274165616.1">
    <property type="nucleotide sequence ID" value="NZ_JAJUBC010000020.1"/>
</dbReference>
<gene>
    <name evidence="8" type="ORF">LRP50_16790</name>
</gene>
<dbReference type="Proteomes" id="UP001149400">
    <property type="component" value="Unassembled WGS sequence"/>
</dbReference>
<accession>A0ABT5R3E8</accession>
<feature type="transmembrane region" description="Helical" evidence="6">
    <location>
        <begin position="41"/>
        <end position="62"/>
    </location>
</feature>
<protein>
    <submittedName>
        <fullName evidence="8">RDD family protein</fullName>
    </submittedName>
</protein>
<evidence type="ECO:0000256" key="2">
    <source>
        <dbReference type="ARBA" id="ARBA00022475"/>
    </source>
</evidence>
<keyword evidence="5 6" id="KW-0472">Membrane</keyword>
<evidence type="ECO:0000259" key="7">
    <source>
        <dbReference type="Pfam" id="PF06271"/>
    </source>
</evidence>
<dbReference type="InterPro" id="IPR010432">
    <property type="entry name" value="RDD"/>
</dbReference>
<comment type="subcellular location">
    <subcellularLocation>
        <location evidence="1">Cell membrane</location>
        <topology evidence="1">Multi-pass membrane protein</topology>
    </subcellularLocation>
</comment>
<comment type="caution">
    <text evidence="8">The sequence shown here is derived from an EMBL/GenBank/DDBJ whole genome shotgun (WGS) entry which is preliminary data.</text>
</comment>
<organism evidence="8 9">
    <name type="scientific">Enterovibrio gelatinilyticus</name>
    <dbReference type="NCBI Taxonomy" id="2899819"/>
    <lineage>
        <taxon>Bacteria</taxon>
        <taxon>Pseudomonadati</taxon>
        <taxon>Pseudomonadota</taxon>
        <taxon>Gammaproteobacteria</taxon>
        <taxon>Vibrionales</taxon>
        <taxon>Vibrionaceae</taxon>
        <taxon>Enterovibrio</taxon>
    </lineage>
</organism>
<feature type="domain" description="RDD" evidence="7">
    <location>
        <begin position="35"/>
        <end position="150"/>
    </location>
</feature>
<dbReference type="EMBL" id="JAJUBC010000020">
    <property type="protein sequence ID" value="MDD1794795.1"/>
    <property type="molecule type" value="Genomic_DNA"/>
</dbReference>
<evidence type="ECO:0000256" key="1">
    <source>
        <dbReference type="ARBA" id="ARBA00004651"/>
    </source>
</evidence>
<evidence type="ECO:0000256" key="4">
    <source>
        <dbReference type="ARBA" id="ARBA00022989"/>
    </source>
</evidence>
<proteinExistence type="predicted"/>
<dbReference type="PANTHER" id="PTHR36115">
    <property type="entry name" value="PROLINE-RICH ANTIGEN HOMOLOG-RELATED"/>
    <property type="match status" value="1"/>
</dbReference>
<sequence>MDRNEPQIGSLLNAEFDRAKAPKEHNFETRKLSTAPLNYRFLAQMTDSLISILIFMGSFYVLGKSGLDTENVRIYSLVVSVSYYLFSDALPKGKSIGKRLFKISVIDKKTGAYCSLIQSFFRNFLCLILGFIDSIFLLGKKRRRLGDLLARTIVIKDT</sequence>